<dbReference type="Ensembl" id="ENSSFOT00015017381.2">
    <property type="protein sequence ID" value="ENSSFOP00015017185.2"/>
    <property type="gene ID" value="ENSSFOG00015011044.2"/>
</dbReference>
<feature type="compositionally biased region" description="Basic and acidic residues" evidence="4">
    <location>
        <begin position="203"/>
        <end position="216"/>
    </location>
</feature>
<dbReference type="SUPFAM" id="SSF50978">
    <property type="entry name" value="WD40 repeat-like"/>
    <property type="match status" value="1"/>
</dbReference>
<dbReference type="InterPro" id="IPR036047">
    <property type="entry name" value="F-box-like_dom_sf"/>
</dbReference>
<reference evidence="6 7" key="1">
    <citation type="submission" date="2019-04" db="EMBL/GenBank/DDBJ databases">
        <authorList>
            <consortium name="Wellcome Sanger Institute Data Sharing"/>
        </authorList>
    </citation>
    <scope>NUCLEOTIDE SEQUENCE [LARGE SCALE GENOMIC DNA]</scope>
</reference>
<dbReference type="GO" id="GO:0043161">
    <property type="term" value="P:proteasome-mediated ubiquitin-dependent protein catabolic process"/>
    <property type="evidence" value="ECO:0007669"/>
    <property type="project" value="TreeGrafter"/>
</dbReference>
<feature type="compositionally biased region" description="Acidic residues" evidence="4">
    <location>
        <begin position="217"/>
        <end position="231"/>
    </location>
</feature>
<dbReference type="GeneTree" id="ENSGT00390000006806"/>
<feature type="region of interest" description="Disordered" evidence="4">
    <location>
        <begin position="181"/>
        <end position="231"/>
    </location>
</feature>
<dbReference type="PROSITE" id="PS50181">
    <property type="entry name" value="FBOX"/>
    <property type="match status" value="1"/>
</dbReference>
<dbReference type="PANTHER" id="PTHR19849:SF1">
    <property type="entry name" value="F-BOX_WD REPEAT-CONTAINING PROTEIN 7"/>
    <property type="match status" value="1"/>
</dbReference>
<evidence type="ECO:0000313" key="6">
    <source>
        <dbReference type="Ensembl" id="ENSSFOP00015017185.2"/>
    </source>
</evidence>
<dbReference type="GO" id="GO:0043130">
    <property type="term" value="F:ubiquitin binding"/>
    <property type="evidence" value="ECO:0007669"/>
    <property type="project" value="TreeGrafter"/>
</dbReference>
<dbReference type="SUPFAM" id="SSF81383">
    <property type="entry name" value="F-box domain"/>
    <property type="match status" value="1"/>
</dbReference>
<dbReference type="GO" id="GO:0010992">
    <property type="term" value="P:ubiquitin recycling"/>
    <property type="evidence" value="ECO:0007669"/>
    <property type="project" value="TreeGrafter"/>
</dbReference>
<evidence type="ECO:0000256" key="4">
    <source>
        <dbReference type="SAM" id="MobiDB-lite"/>
    </source>
</evidence>
<evidence type="ECO:0000313" key="7">
    <source>
        <dbReference type="Proteomes" id="UP000694397"/>
    </source>
</evidence>
<evidence type="ECO:0000256" key="2">
    <source>
        <dbReference type="ARBA" id="ARBA00022737"/>
    </source>
</evidence>
<evidence type="ECO:0000259" key="5">
    <source>
        <dbReference type="PROSITE" id="PS50181"/>
    </source>
</evidence>
<dbReference type="PRINTS" id="PR00320">
    <property type="entry name" value="GPROTEINBRPT"/>
</dbReference>
<dbReference type="InterPro" id="IPR001810">
    <property type="entry name" value="F-box_dom"/>
</dbReference>
<name>A0A8C9RL89_SCLFO</name>
<keyword evidence="7" id="KW-1185">Reference proteome</keyword>
<feature type="compositionally biased region" description="Basic and acidic residues" evidence="4">
    <location>
        <begin position="182"/>
        <end position="196"/>
    </location>
</feature>
<evidence type="ECO:0000256" key="1">
    <source>
        <dbReference type="ARBA" id="ARBA00022574"/>
    </source>
</evidence>
<sequence>MDTQVALQPVERRSSSSSSFSSLRWPLDNLLRKIPRLAHFCSTCGSEYLGFAACSFIVAGFPEIQREEDPKAEACEFKGETYMACSKTVARGKRRSASLSSLLFLPWEILARIVSHLPAQCVIQVLPKVCRLFQSLSEDSTAWQIRARRLIGPNRSFPLGPSEGFDWPTACLEMEQLTRSWTKSEEGIQGAEGERDAQEEDRDGARGEERKEREEGPGIEDGVEDAEARLDDEDERIERFLEELDSDRNPSHSLSRPSGLEYFSLPSAHIAALDCVLLVGGEGAVCVSGSRDGNVNLWDVRKRVLLRTLGDPGLFSTHRGWVWCLAAHGPLLCSGSFDSTVRLWDLAAGGAERGLIQGRAAVLCLSCQDHVLLAGSYDKNVSIYDTRASDPLVKSLRLHGNAVLCLSADEKYILSGSKDNTLAVFDRRAGKLLQKLRVHSFIASMSYSGGEVWAGDNHGRLHTFSLQDGFFRHVSRFDEVHCALVTGIHRSLGTLYTCSSDRTIKVLVAYLVPPCFHPQLSVEAGVLAVGSGNICVDVWRVRQ</sequence>
<accession>A0A8C9RL89</accession>
<feature type="region of interest" description="Disordered" evidence="4">
    <location>
        <begin position="1"/>
        <end position="22"/>
    </location>
</feature>
<dbReference type="GO" id="GO:0005737">
    <property type="term" value="C:cytoplasm"/>
    <property type="evidence" value="ECO:0007669"/>
    <property type="project" value="TreeGrafter"/>
</dbReference>
<dbReference type="PANTHER" id="PTHR19849">
    <property type="entry name" value="PHOSPHOLIPASE A-2-ACTIVATING PROTEIN"/>
    <property type="match status" value="1"/>
</dbReference>
<dbReference type="Pfam" id="PF00400">
    <property type="entry name" value="WD40"/>
    <property type="match status" value="3"/>
</dbReference>
<dbReference type="InterPro" id="IPR020472">
    <property type="entry name" value="WD40_PAC1"/>
</dbReference>
<keyword evidence="2" id="KW-0677">Repeat</keyword>
<dbReference type="Gene3D" id="1.20.1280.50">
    <property type="match status" value="1"/>
</dbReference>
<dbReference type="OrthoDB" id="71437at2759"/>
<dbReference type="InterPro" id="IPR001680">
    <property type="entry name" value="WD40_rpt"/>
</dbReference>
<dbReference type="InterPro" id="IPR019775">
    <property type="entry name" value="WD40_repeat_CS"/>
</dbReference>
<dbReference type="InterPro" id="IPR015943">
    <property type="entry name" value="WD40/YVTN_repeat-like_dom_sf"/>
</dbReference>
<gene>
    <name evidence="6" type="primary">LOC114909076</name>
</gene>
<feature type="repeat" description="WD" evidence="3">
    <location>
        <begin position="315"/>
        <end position="346"/>
    </location>
</feature>
<protein>
    <submittedName>
        <fullName evidence="6">F-box and WD repeat domain containing 9</fullName>
    </submittedName>
</protein>
<proteinExistence type="predicted"/>
<reference evidence="6" key="3">
    <citation type="submission" date="2025-09" db="UniProtKB">
        <authorList>
            <consortium name="Ensembl"/>
        </authorList>
    </citation>
    <scope>IDENTIFICATION</scope>
</reference>
<feature type="domain" description="F-box" evidence="5">
    <location>
        <begin position="99"/>
        <end position="146"/>
    </location>
</feature>
<reference evidence="6" key="2">
    <citation type="submission" date="2025-08" db="UniProtKB">
        <authorList>
            <consortium name="Ensembl"/>
        </authorList>
    </citation>
    <scope>IDENTIFICATION</scope>
</reference>
<evidence type="ECO:0000256" key="3">
    <source>
        <dbReference type="PROSITE-ProRule" id="PRU00221"/>
    </source>
</evidence>
<dbReference type="AlphaFoldDB" id="A0A8C9RL89"/>
<dbReference type="SMART" id="SM00256">
    <property type="entry name" value="FBOX"/>
    <property type="match status" value="1"/>
</dbReference>
<feature type="repeat" description="WD" evidence="3">
    <location>
        <begin position="287"/>
        <end position="308"/>
    </location>
</feature>
<dbReference type="PROSITE" id="PS50082">
    <property type="entry name" value="WD_REPEATS_2"/>
    <property type="match status" value="2"/>
</dbReference>
<dbReference type="PROSITE" id="PS00678">
    <property type="entry name" value="WD_REPEATS_1"/>
    <property type="match status" value="2"/>
</dbReference>
<organism evidence="6 7">
    <name type="scientific">Scleropages formosus</name>
    <name type="common">Asian bonytongue</name>
    <name type="synonym">Osteoglossum formosum</name>
    <dbReference type="NCBI Taxonomy" id="113540"/>
    <lineage>
        <taxon>Eukaryota</taxon>
        <taxon>Metazoa</taxon>
        <taxon>Chordata</taxon>
        <taxon>Craniata</taxon>
        <taxon>Vertebrata</taxon>
        <taxon>Euteleostomi</taxon>
        <taxon>Actinopterygii</taxon>
        <taxon>Neopterygii</taxon>
        <taxon>Teleostei</taxon>
        <taxon>Osteoglossocephala</taxon>
        <taxon>Osteoglossomorpha</taxon>
        <taxon>Osteoglossiformes</taxon>
        <taxon>Osteoglossidae</taxon>
        <taxon>Scleropages</taxon>
    </lineage>
</organism>
<dbReference type="GO" id="GO:0005634">
    <property type="term" value="C:nucleus"/>
    <property type="evidence" value="ECO:0007669"/>
    <property type="project" value="TreeGrafter"/>
</dbReference>
<dbReference type="Proteomes" id="UP000694397">
    <property type="component" value="Chromosome 3"/>
</dbReference>
<dbReference type="Gene3D" id="2.130.10.10">
    <property type="entry name" value="YVTN repeat-like/Quinoprotein amine dehydrogenase"/>
    <property type="match status" value="1"/>
</dbReference>
<dbReference type="SMART" id="SM00320">
    <property type="entry name" value="WD40"/>
    <property type="match status" value="5"/>
</dbReference>
<dbReference type="InterPro" id="IPR036322">
    <property type="entry name" value="WD40_repeat_dom_sf"/>
</dbReference>
<keyword evidence="1 3" id="KW-0853">WD repeat</keyword>